<gene>
    <name evidence="2" type="ORF">CCR87_01220</name>
</gene>
<dbReference type="InterPro" id="IPR053733">
    <property type="entry name" value="Heme_Transport_Util_sf"/>
</dbReference>
<reference evidence="2" key="1">
    <citation type="submission" date="2017-05" db="EMBL/GenBank/DDBJ databases">
        <authorList>
            <person name="Imhoff J.F."/>
            <person name="Rahn T."/>
            <person name="Kuenzel S."/>
            <person name="Neulinger S.C."/>
        </authorList>
    </citation>
    <scope>NUCLEOTIDE SEQUENCE</scope>
    <source>
        <strain evidence="2">LMG 28126</strain>
    </source>
</reference>
<dbReference type="CDD" id="cd16831">
    <property type="entry name" value="HemS-like_C"/>
    <property type="match status" value="1"/>
</dbReference>
<dbReference type="CDD" id="cd16830">
    <property type="entry name" value="HemS-like_N"/>
    <property type="match status" value="1"/>
</dbReference>
<accession>A0A934TH78</accession>
<feature type="domain" description="Haemin-degrading HemS/ChuX" evidence="1">
    <location>
        <begin position="17"/>
        <end position="139"/>
    </location>
</feature>
<name>A0A934TH78_9RHOB</name>
<keyword evidence="3" id="KW-1185">Reference proteome</keyword>
<dbReference type="GO" id="GO:0006826">
    <property type="term" value="P:iron ion transport"/>
    <property type="evidence" value="ECO:0007669"/>
    <property type="project" value="InterPro"/>
</dbReference>
<proteinExistence type="predicted"/>
<feature type="domain" description="Haemin-degrading HemS/ChuX" evidence="1">
    <location>
        <begin position="190"/>
        <end position="318"/>
    </location>
</feature>
<dbReference type="AlphaFoldDB" id="A0A934TH78"/>
<sequence length="327" mass="35307">MAQHRNKRSRDLADMLGVPEAALLAAQTGPEVVRIDARPDRLIPAVRTLGEVLALTRNASCVHERTGTYEDWHPGDHAAMVLGSEIDLRIFPAHWVHGFAMTGRRPSLQVFDAAGDAVHKVHFRDGSDRAAFDRLVAALALDAQPDTIALAPRAAPEGARANPDRAADLRARWAGLTDTHQFLGLVRKLKMTRLGAYRTVGAPMATPLAPQAVTDLLHGAALAGVEVMLFVGNTGCIQIHGGPIEKIVPTGPWINVLDPRFNLHLRTDHIAEVWRVDKPTRHGPALSVEAFDHDGQLILQVFGKRGAGLPAWEALAHSLPAPEAVAP</sequence>
<dbReference type="Gene3D" id="3.40.1570.10">
    <property type="entry name" value="HemS/ChuS/ChuX like domains"/>
    <property type="match status" value="2"/>
</dbReference>
<organism evidence="2 3">
    <name type="scientific">Rhodobaculum claviforme</name>
    <dbReference type="NCBI Taxonomy" id="1549854"/>
    <lineage>
        <taxon>Bacteria</taxon>
        <taxon>Pseudomonadati</taxon>
        <taxon>Pseudomonadota</taxon>
        <taxon>Alphaproteobacteria</taxon>
        <taxon>Rhodobacterales</taxon>
        <taxon>Paracoccaceae</taxon>
        <taxon>Rhodobaculum</taxon>
    </lineage>
</organism>
<evidence type="ECO:0000313" key="2">
    <source>
        <dbReference type="EMBL" id="MBK5925987.1"/>
    </source>
</evidence>
<dbReference type="Pfam" id="PF05171">
    <property type="entry name" value="HemS"/>
    <property type="match status" value="2"/>
</dbReference>
<reference evidence="2" key="2">
    <citation type="journal article" date="2020" name="Microorganisms">
        <title>Osmotic Adaptation and Compatible Solute Biosynthesis of Phototrophic Bacteria as Revealed from Genome Analyses.</title>
        <authorList>
            <person name="Imhoff J.F."/>
            <person name="Rahn T."/>
            <person name="Kunzel S."/>
            <person name="Keller A."/>
            <person name="Neulinger S.C."/>
        </authorList>
    </citation>
    <scope>NUCLEOTIDE SEQUENCE</scope>
    <source>
        <strain evidence="2">LMG 28126</strain>
    </source>
</reference>
<evidence type="ECO:0000259" key="1">
    <source>
        <dbReference type="Pfam" id="PF05171"/>
    </source>
</evidence>
<dbReference type="InterPro" id="IPR007845">
    <property type="entry name" value="HemS/ChuX_dom"/>
</dbReference>
<protein>
    <submittedName>
        <fullName evidence="2">Hemin-degrading factor</fullName>
    </submittedName>
</protein>
<dbReference type="SUPFAM" id="SSF144064">
    <property type="entry name" value="Heme iron utilization protein-like"/>
    <property type="match status" value="1"/>
</dbReference>
<comment type="caution">
    <text evidence="2">The sequence shown here is derived from an EMBL/GenBank/DDBJ whole genome shotgun (WGS) entry which is preliminary data.</text>
</comment>
<dbReference type="Proteomes" id="UP000706333">
    <property type="component" value="Unassembled WGS sequence"/>
</dbReference>
<dbReference type="EMBL" id="NHSD01000075">
    <property type="protein sequence ID" value="MBK5925987.1"/>
    <property type="molecule type" value="Genomic_DNA"/>
</dbReference>
<evidence type="ECO:0000313" key="3">
    <source>
        <dbReference type="Proteomes" id="UP000706333"/>
    </source>
</evidence>